<organism evidence="2">
    <name type="scientific">Anopheles marajoara</name>
    <dbReference type="NCBI Taxonomy" id="58244"/>
    <lineage>
        <taxon>Eukaryota</taxon>
        <taxon>Metazoa</taxon>
        <taxon>Ecdysozoa</taxon>
        <taxon>Arthropoda</taxon>
        <taxon>Hexapoda</taxon>
        <taxon>Insecta</taxon>
        <taxon>Pterygota</taxon>
        <taxon>Neoptera</taxon>
        <taxon>Endopterygota</taxon>
        <taxon>Diptera</taxon>
        <taxon>Nematocera</taxon>
        <taxon>Culicoidea</taxon>
        <taxon>Culicidae</taxon>
        <taxon>Anophelinae</taxon>
        <taxon>Anopheles</taxon>
    </lineage>
</organism>
<dbReference type="EMBL" id="GGFJ01012833">
    <property type="protein sequence ID" value="MBW61974.1"/>
    <property type="molecule type" value="Transcribed_RNA"/>
</dbReference>
<protein>
    <submittedName>
        <fullName evidence="2">Putative secreted protein</fullName>
    </submittedName>
</protein>
<sequence>MVTVQALVLRWALVVVPSELIRWFRRCFAACLVDGGTGRTGRMVRRTFDRSLGTNAFPFRVVTGTPTTVGMAQTARTLRKAGARFGAGLWFIR</sequence>
<reference evidence="2" key="1">
    <citation type="submission" date="2018-01" db="EMBL/GenBank/DDBJ databases">
        <title>An insight into the sialome of Amazonian anophelines.</title>
        <authorList>
            <person name="Ribeiro J.M."/>
            <person name="Scarpassa V."/>
            <person name="Calvo E."/>
        </authorList>
    </citation>
    <scope>NUCLEOTIDE SEQUENCE</scope>
    <source>
        <tissue evidence="2">Salivary glands</tissue>
    </source>
</reference>
<evidence type="ECO:0000256" key="1">
    <source>
        <dbReference type="SAM" id="SignalP"/>
    </source>
</evidence>
<accession>A0A2M4C9I4</accession>
<feature type="signal peptide" evidence="1">
    <location>
        <begin position="1"/>
        <end position="18"/>
    </location>
</feature>
<evidence type="ECO:0000313" key="2">
    <source>
        <dbReference type="EMBL" id="MBW61974.1"/>
    </source>
</evidence>
<dbReference type="AlphaFoldDB" id="A0A2M4C9I4"/>
<proteinExistence type="predicted"/>
<keyword evidence="1" id="KW-0732">Signal</keyword>
<name>A0A2M4C9I4_9DIPT</name>
<feature type="chain" id="PRO_5014688808" evidence="1">
    <location>
        <begin position="19"/>
        <end position="93"/>
    </location>
</feature>